<dbReference type="KEGG" id="pmg:P9301_13421"/>
<dbReference type="AlphaFoldDB" id="A3PDZ0"/>
<dbReference type="EMBL" id="CP000576">
    <property type="protein sequence ID" value="ABO17965.1"/>
    <property type="molecule type" value="Genomic_DNA"/>
</dbReference>
<dbReference type="eggNOG" id="ENOG50321P4">
    <property type="taxonomic scope" value="Bacteria"/>
</dbReference>
<name>A3PDZ0_PROM0</name>
<gene>
    <name evidence="1" type="ordered locus">P9301_13421</name>
</gene>
<dbReference type="HOGENOM" id="CLU_2738643_0_0_3"/>
<dbReference type="Proteomes" id="UP000001430">
    <property type="component" value="Chromosome"/>
</dbReference>
<sequence length="79" mass="9229">MYYIYLLLIMSVSKSKNLERKLDNFAKEAKNELNSVCGSSLWESLGFVFFDQLEDSEKIAKANFYYGQLQIINEIKFSI</sequence>
<accession>A3PDZ0</accession>
<keyword evidence="2" id="KW-1185">Reference proteome</keyword>
<proteinExistence type="predicted"/>
<protein>
    <submittedName>
        <fullName evidence="1">Uncharacterized protein</fullName>
    </submittedName>
</protein>
<evidence type="ECO:0000313" key="2">
    <source>
        <dbReference type="Proteomes" id="UP000001430"/>
    </source>
</evidence>
<organism evidence="1 2">
    <name type="scientific">Prochlorococcus marinus (strain MIT 9301)</name>
    <dbReference type="NCBI Taxonomy" id="167546"/>
    <lineage>
        <taxon>Bacteria</taxon>
        <taxon>Bacillati</taxon>
        <taxon>Cyanobacteriota</taxon>
        <taxon>Cyanophyceae</taxon>
        <taxon>Synechococcales</taxon>
        <taxon>Prochlorococcaceae</taxon>
        <taxon>Prochlorococcus</taxon>
    </lineage>
</organism>
<reference evidence="1 2" key="1">
    <citation type="journal article" date="2007" name="PLoS Genet.">
        <title>Patterns and implications of gene gain and loss in the evolution of Prochlorococcus.</title>
        <authorList>
            <person name="Kettler G.C."/>
            <person name="Martiny A.C."/>
            <person name="Huang K."/>
            <person name="Zucker J."/>
            <person name="Coleman M.L."/>
            <person name="Rodrigue S."/>
            <person name="Chen F."/>
            <person name="Lapidus A."/>
            <person name="Ferriera S."/>
            <person name="Johnson J."/>
            <person name="Steglich C."/>
            <person name="Church G.M."/>
            <person name="Richardson P."/>
            <person name="Chisholm S.W."/>
        </authorList>
    </citation>
    <scope>NUCLEOTIDE SEQUENCE [LARGE SCALE GENOMIC DNA]</scope>
    <source>
        <strain evidence="1 2">MIT 9301</strain>
    </source>
</reference>
<evidence type="ECO:0000313" key="1">
    <source>
        <dbReference type="EMBL" id="ABO17965.1"/>
    </source>
</evidence>
<dbReference type="STRING" id="167546.P9301_13421"/>